<dbReference type="STRING" id="1114972.FD35_GL000207"/>
<dbReference type="InterPro" id="IPR001647">
    <property type="entry name" value="HTH_TetR"/>
</dbReference>
<sequence>MINKRDLTIKLNHVILIDGFQRMSMGKLASAIDVSRATLYSYFENKEEIVKAVVARYLQFISDRPIPNTFTPDSFATVWLNSLLLMGSTTDRFNNDLQHGYPDLAYQLRAAEHDYFQRLLIYVEQAQQEDFIEPTYDPNFALFQANSLTQSIIQQVRSKAITLDLAELYLKDGINFSFAGLLTSTAKEHFNIQTIKPFEAVILSEFRKTYSLIELEQ</sequence>
<protein>
    <recommendedName>
        <fullName evidence="3">HTH tetR-type domain-containing protein</fullName>
    </recommendedName>
</protein>
<dbReference type="RefSeq" id="WP_017261900.1">
    <property type="nucleotide sequence ID" value="NZ_AUAW01000001.1"/>
</dbReference>
<evidence type="ECO:0000313" key="5">
    <source>
        <dbReference type="Proteomes" id="UP000051999"/>
    </source>
</evidence>
<keyword evidence="1 2" id="KW-0238">DNA-binding</keyword>
<dbReference type="eggNOG" id="ENOG5030A8Q">
    <property type="taxonomic scope" value="Bacteria"/>
</dbReference>
<dbReference type="InterPro" id="IPR009057">
    <property type="entry name" value="Homeodomain-like_sf"/>
</dbReference>
<feature type="domain" description="HTH tetR-type" evidence="3">
    <location>
        <begin position="1"/>
        <end position="61"/>
    </location>
</feature>
<dbReference type="OrthoDB" id="881297at2"/>
<dbReference type="PROSITE" id="PS50977">
    <property type="entry name" value="HTH_TETR_2"/>
    <property type="match status" value="1"/>
</dbReference>
<evidence type="ECO:0000256" key="1">
    <source>
        <dbReference type="ARBA" id="ARBA00023125"/>
    </source>
</evidence>
<dbReference type="GO" id="GO:0003677">
    <property type="term" value="F:DNA binding"/>
    <property type="evidence" value="ECO:0007669"/>
    <property type="project" value="UniProtKB-UniRule"/>
</dbReference>
<dbReference type="PROSITE" id="PS01081">
    <property type="entry name" value="HTH_TETR_1"/>
    <property type="match status" value="1"/>
</dbReference>
<proteinExistence type="predicted"/>
<evidence type="ECO:0000256" key="2">
    <source>
        <dbReference type="PROSITE-ProRule" id="PRU00335"/>
    </source>
</evidence>
<dbReference type="PATRIC" id="fig|1114972.6.peg.208"/>
<organism evidence="4 5">
    <name type="scientific">Furfurilactobacillus rossiae DSM 15814</name>
    <dbReference type="NCBI Taxonomy" id="1114972"/>
    <lineage>
        <taxon>Bacteria</taxon>
        <taxon>Bacillati</taxon>
        <taxon>Bacillota</taxon>
        <taxon>Bacilli</taxon>
        <taxon>Lactobacillales</taxon>
        <taxon>Lactobacillaceae</taxon>
        <taxon>Furfurilactobacillus</taxon>
    </lineage>
</organism>
<keyword evidence="5" id="KW-1185">Reference proteome</keyword>
<dbReference type="Pfam" id="PF00440">
    <property type="entry name" value="TetR_N"/>
    <property type="match status" value="1"/>
</dbReference>
<name>A0A0R1RJU0_9LACO</name>
<dbReference type="Proteomes" id="UP000051999">
    <property type="component" value="Unassembled WGS sequence"/>
</dbReference>
<feature type="DNA-binding region" description="H-T-H motif" evidence="2">
    <location>
        <begin position="24"/>
        <end position="43"/>
    </location>
</feature>
<evidence type="ECO:0000313" key="4">
    <source>
        <dbReference type="EMBL" id="KRL57199.1"/>
    </source>
</evidence>
<comment type="caution">
    <text evidence="4">The sequence shown here is derived from an EMBL/GenBank/DDBJ whole genome shotgun (WGS) entry which is preliminary data.</text>
</comment>
<gene>
    <name evidence="4" type="ORF">FD35_GL000207</name>
</gene>
<dbReference type="Gene3D" id="1.10.357.10">
    <property type="entry name" value="Tetracycline Repressor, domain 2"/>
    <property type="match status" value="1"/>
</dbReference>
<dbReference type="AlphaFoldDB" id="A0A0R1RJU0"/>
<dbReference type="InterPro" id="IPR023772">
    <property type="entry name" value="DNA-bd_HTH_TetR-type_CS"/>
</dbReference>
<evidence type="ECO:0000259" key="3">
    <source>
        <dbReference type="PROSITE" id="PS50977"/>
    </source>
</evidence>
<reference evidence="4 5" key="1">
    <citation type="journal article" date="2015" name="Genome Announc.">
        <title>Expanding the biotechnology potential of lactobacilli through comparative genomics of 213 strains and associated genera.</title>
        <authorList>
            <person name="Sun Z."/>
            <person name="Harris H.M."/>
            <person name="McCann A."/>
            <person name="Guo C."/>
            <person name="Argimon S."/>
            <person name="Zhang W."/>
            <person name="Yang X."/>
            <person name="Jeffery I.B."/>
            <person name="Cooney J.C."/>
            <person name="Kagawa T.F."/>
            <person name="Liu W."/>
            <person name="Song Y."/>
            <person name="Salvetti E."/>
            <person name="Wrobel A."/>
            <person name="Rasinkangas P."/>
            <person name="Parkhill J."/>
            <person name="Rea M.C."/>
            <person name="O'Sullivan O."/>
            <person name="Ritari J."/>
            <person name="Douillard F.P."/>
            <person name="Paul Ross R."/>
            <person name="Yang R."/>
            <person name="Briner A.E."/>
            <person name="Felis G.E."/>
            <person name="de Vos W.M."/>
            <person name="Barrangou R."/>
            <person name="Klaenhammer T.R."/>
            <person name="Caufield P.W."/>
            <person name="Cui Y."/>
            <person name="Zhang H."/>
            <person name="O'Toole P.W."/>
        </authorList>
    </citation>
    <scope>NUCLEOTIDE SEQUENCE [LARGE SCALE GENOMIC DNA]</scope>
    <source>
        <strain evidence="4 5">DSM 15814</strain>
    </source>
</reference>
<dbReference type="SUPFAM" id="SSF46689">
    <property type="entry name" value="Homeodomain-like"/>
    <property type="match status" value="1"/>
</dbReference>
<accession>A0A0R1RJU0</accession>
<dbReference type="EMBL" id="AZFF01000001">
    <property type="protein sequence ID" value="KRL57199.1"/>
    <property type="molecule type" value="Genomic_DNA"/>
</dbReference>